<protein>
    <recommendedName>
        <fullName evidence="4 5">Large ribosomal subunit protein uL29</fullName>
    </recommendedName>
</protein>
<evidence type="ECO:0000256" key="4">
    <source>
        <dbReference type="ARBA" id="ARBA00035204"/>
    </source>
</evidence>
<comment type="caution">
    <text evidence="6">The sequence shown here is derived from an EMBL/GenBank/DDBJ whole genome shotgun (WGS) entry which is preliminary data.</text>
</comment>
<gene>
    <name evidence="5" type="primary">rpmC</name>
    <name evidence="6" type="ORF">UV20_C0006G0079</name>
</gene>
<comment type="similarity">
    <text evidence="1 5">Belongs to the universal ribosomal protein uL29 family.</text>
</comment>
<dbReference type="Pfam" id="PF00831">
    <property type="entry name" value="Ribosomal_L29"/>
    <property type="match status" value="1"/>
</dbReference>
<evidence type="ECO:0000256" key="1">
    <source>
        <dbReference type="ARBA" id="ARBA00009254"/>
    </source>
</evidence>
<reference evidence="6 7" key="1">
    <citation type="journal article" date="2015" name="Nature">
        <title>rRNA introns, odd ribosomes, and small enigmatic genomes across a large radiation of phyla.</title>
        <authorList>
            <person name="Brown C.T."/>
            <person name="Hug L.A."/>
            <person name="Thomas B.C."/>
            <person name="Sharon I."/>
            <person name="Castelle C.J."/>
            <person name="Singh A."/>
            <person name="Wilkins M.J."/>
            <person name="Williams K.H."/>
            <person name="Banfield J.F."/>
        </authorList>
    </citation>
    <scope>NUCLEOTIDE SEQUENCE [LARGE SCALE GENOMIC DNA]</scope>
</reference>
<proteinExistence type="inferred from homology"/>
<dbReference type="InterPro" id="IPR036049">
    <property type="entry name" value="Ribosomal_uL29_sf"/>
</dbReference>
<dbReference type="HAMAP" id="MF_00374">
    <property type="entry name" value="Ribosomal_uL29"/>
    <property type="match status" value="1"/>
</dbReference>
<dbReference type="GO" id="GO:1990904">
    <property type="term" value="C:ribonucleoprotein complex"/>
    <property type="evidence" value="ECO:0007669"/>
    <property type="project" value="UniProtKB-KW"/>
</dbReference>
<dbReference type="EMBL" id="LCDO01000006">
    <property type="protein sequence ID" value="KKS56796.1"/>
    <property type="molecule type" value="Genomic_DNA"/>
</dbReference>
<keyword evidence="3 5" id="KW-0687">Ribonucleoprotein</keyword>
<organism evidence="6 7">
    <name type="scientific">Candidatus Magasanikbacteria bacterium GW2011_GWA2_42_32</name>
    <dbReference type="NCBI Taxonomy" id="1619039"/>
    <lineage>
        <taxon>Bacteria</taxon>
        <taxon>Candidatus Magasanikiibacteriota</taxon>
    </lineage>
</organism>
<dbReference type="Gene3D" id="1.10.287.310">
    <property type="match status" value="1"/>
</dbReference>
<evidence type="ECO:0000256" key="2">
    <source>
        <dbReference type="ARBA" id="ARBA00022980"/>
    </source>
</evidence>
<keyword evidence="2 5" id="KW-0689">Ribosomal protein</keyword>
<dbReference type="NCBIfam" id="TIGR00012">
    <property type="entry name" value="L29"/>
    <property type="match status" value="1"/>
</dbReference>
<sequence length="62" mass="7473">MKEKEELKNFSPTELDDLLKKEQEKLRELRFRVSSRELKTVKDIEKTKKKIARIKTILNSLK</sequence>
<evidence type="ECO:0000256" key="5">
    <source>
        <dbReference type="HAMAP-Rule" id="MF_00374"/>
    </source>
</evidence>
<dbReference type="GO" id="GO:0006412">
    <property type="term" value="P:translation"/>
    <property type="evidence" value="ECO:0007669"/>
    <property type="project" value="UniProtKB-UniRule"/>
</dbReference>
<dbReference type="GO" id="GO:0003735">
    <property type="term" value="F:structural constituent of ribosome"/>
    <property type="evidence" value="ECO:0007669"/>
    <property type="project" value="InterPro"/>
</dbReference>
<evidence type="ECO:0000313" key="7">
    <source>
        <dbReference type="Proteomes" id="UP000034837"/>
    </source>
</evidence>
<evidence type="ECO:0000313" key="6">
    <source>
        <dbReference type="EMBL" id="KKS56796.1"/>
    </source>
</evidence>
<dbReference type="GO" id="GO:0005840">
    <property type="term" value="C:ribosome"/>
    <property type="evidence" value="ECO:0007669"/>
    <property type="project" value="UniProtKB-KW"/>
</dbReference>
<evidence type="ECO:0000256" key="3">
    <source>
        <dbReference type="ARBA" id="ARBA00023274"/>
    </source>
</evidence>
<accession>A0A0G1CDM1</accession>
<name>A0A0G1CDM1_9BACT</name>
<dbReference type="SUPFAM" id="SSF46561">
    <property type="entry name" value="Ribosomal protein L29 (L29p)"/>
    <property type="match status" value="1"/>
</dbReference>
<dbReference type="AlphaFoldDB" id="A0A0G1CDM1"/>
<dbReference type="InterPro" id="IPR001854">
    <property type="entry name" value="Ribosomal_uL29"/>
</dbReference>
<dbReference type="Proteomes" id="UP000034837">
    <property type="component" value="Unassembled WGS sequence"/>
</dbReference>